<dbReference type="VEuPathDB" id="MicrosporidiaDB:VCUG_00206"/>
<evidence type="ECO:0000313" key="5">
    <source>
        <dbReference type="Proteomes" id="UP000011081"/>
    </source>
</evidence>
<dbReference type="SMART" id="SM00389">
    <property type="entry name" value="HOX"/>
    <property type="match status" value="1"/>
</dbReference>
<dbReference type="SUPFAM" id="SSF46689">
    <property type="entry name" value="Homeodomain-like"/>
    <property type="match status" value="1"/>
</dbReference>
<dbReference type="GO" id="GO:0000981">
    <property type="term" value="F:DNA-binding transcription factor activity, RNA polymerase II-specific"/>
    <property type="evidence" value="ECO:0007669"/>
    <property type="project" value="TreeGrafter"/>
</dbReference>
<dbReference type="EMBL" id="GL877405">
    <property type="protein sequence ID" value="ELA48370.1"/>
    <property type="molecule type" value="Genomic_DNA"/>
</dbReference>
<reference evidence="5" key="1">
    <citation type="submission" date="2011-03" db="EMBL/GenBank/DDBJ databases">
        <title>The genome sequence of Vavraia culicis strain floridensis.</title>
        <authorList>
            <consortium name="The Broad Institute Genome Sequencing Platform"/>
            <person name="Cuomo C."/>
            <person name="Becnel J."/>
            <person name="Sanscrainte N."/>
            <person name="Young S.K."/>
            <person name="Zeng Q."/>
            <person name="Gargeya S."/>
            <person name="Fitzgerald M."/>
            <person name="Haas B."/>
            <person name="Abouelleil A."/>
            <person name="Alvarado L."/>
            <person name="Arachchi H.M."/>
            <person name="Berlin A."/>
            <person name="Chapman S.B."/>
            <person name="Gearin G."/>
            <person name="Goldberg J."/>
            <person name="Griggs A."/>
            <person name="Gujja S."/>
            <person name="Hansen M."/>
            <person name="Heiman D."/>
            <person name="Howarth C."/>
            <person name="Larimer J."/>
            <person name="Lui A."/>
            <person name="MacDonald P.J.P."/>
            <person name="McCowen C."/>
            <person name="Montmayeur A."/>
            <person name="Murphy C."/>
            <person name="Neiman D."/>
            <person name="Pearson M."/>
            <person name="Priest M."/>
            <person name="Roberts A."/>
            <person name="Saif S."/>
            <person name="Shea T."/>
            <person name="Sisk P."/>
            <person name="Stolte C."/>
            <person name="Sykes S."/>
            <person name="Wortman J."/>
            <person name="Nusbaum C."/>
            <person name="Birren B."/>
        </authorList>
    </citation>
    <scope>NUCLEOTIDE SEQUENCE [LARGE SCALE GENOMIC DNA]</scope>
    <source>
        <strain evidence="5">floridensis</strain>
    </source>
</reference>
<dbReference type="CDD" id="cd00086">
    <property type="entry name" value="homeodomain"/>
    <property type="match status" value="1"/>
</dbReference>
<dbReference type="OrthoDB" id="6159439at2759"/>
<dbReference type="GO" id="GO:0005634">
    <property type="term" value="C:nucleus"/>
    <property type="evidence" value="ECO:0007669"/>
    <property type="project" value="UniProtKB-SubCell"/>
</dbReference>
<dbReference type="PROSITE" id="PS50071">
    <property type="entry name" value="HOMEOBOX_2"/>
    <property type="match status" value="1"/>
</dbReference>
<dbReference type="InterPro" id="IPR009057">
    <property type="entry name" value="Homeodomain-like_sf"/>
</dbReference>
<dbReference type="InterPro" id="IPR001356">
    <property type="entry name" value="HD"/>
</dbReference>
<organism evidence="4 5">
    <name type="scientific">Vavraia culicis (isolate floridensis)</name>
    <name type="common">Microsporidian parasite</name>
    <dbReference type="NCBI Taxonomy" id="948595"/>
    <lineage>
        <taxon>Eukaryota</taxon>
        <taxon>Fungi</taxon>
        <taxon>Fungi incertae sedis</taxon>
        <taxon>Microsporidia</taxon>
        <taxon>Pleistophoridae</taxon>
        <taxon>Vavraia</taxon>
    </lineage>
</organism>
<evidence type="ECO:0000313" key="4">
    <source>
        <dbReference type="EMBL" id="ELA48370.1"/>
    </source>
</evidence>
<keyword evidence="1 2" id="KW-0238">DNA-binding</keyword>
<evidence type="ECO:0000256" key="1">
    <source>
        <dbReference type="PROSITE-ProRule" id="PRU00108"/>
    </source>
</evidence>
<keyword evidence="1 2" id="KW-0371">Homeobox</keyword>
<dbReference type="Proteomes" id="UP000011081">
    <property type="component" value="Unassembled WGS sequence"/>
</dbReference>
<evidence type="ECO:0000256" key="2">
    <source>
        <dbReference type="RuleBase" id="RU000682"/>
    </source>
</evidence>
<keyword evidence="1 2" id="KW-0539">Nucleus</keyword>
<dbReference type="RefSeq" id="XP_008073226.1">
    <property type="nucleotide sequence ID" value="XM_008075035.1"/>
</dbReference>
<gene>
    <name evidence="4" type="ORF">VCUG_00206</name>
</gene>
<dbReference type="GO" id="GO:1990837">
    <property type="term" value="F:sequence-specific double-stranded DNA binding"/>
    <property type="evidence" value="ECO:0007669"/>
    <property type="project" value="TreeGrafter"/>
</dbReference>
<protein>
    <recommendedName>
        <fullName evidence="3">Homeobox domain-containing protein</fullName>
    </recommendedName>
</protein>
<dbReference type="OMA" id="QNKRQIC"/>
<accession>L2GZ68</accession>
<comment type="subcellular location">
    <subcellularLocation>
        <location evidence="1 2">Nucleus</location>
    </subcellularLocation>
</comment>
<name>L2GZ68_VAVCU</name>
<feature type="DNA-binding region" description="Homeobox" evidence="1">
    <location>
        <begin position="39"/>
        <end position="85"/>
    </location>
</feature>
<keyword evidence="5" id="KW-1185">Reference proteome</keyword>
<dbReference type="AlphaFoldDB" id="L2GZ68"/>
<evidence type="ECO:0000259" key="3">
    <source>
        <dbReference type="PROSITE" id="PS50071"/>
    </source>
</evidence>
<dbReference type="GeneID" id="19878096"/>
<feature type="domain" description="Homeobox" evidence="3">
    <location>
        <begin position="37"/>
        <end position="84"/>
    </location>
</feature>
<dbReference type="InterPro" id="IPR052631">
    <property type="entry name" value="Paired_homeobox_Bicoid"/>
</dbReference>
<dbReference type="PANTHER" id="PTHR46255:SF3">
    <property type="entry name" value="HOMEOBOX DOMAIN-CONTAINING PROTEIN"/>
    <property type="match status" value="1"/>
</dbReference>
<proteinExistence type="predicted"/>
<dbReference type="STRING" id="948595.L2GZ68"/>
<dbReference type="PANTHER" id="PTHR46255">
    <property type="entry name" value="SHORT STATURE HOMEOBOX"/>
    <property type="match status" value="1"/>
</dbReference>
<dbReference type="InParanoid" id="L2GZ68"/>
<dbReference type="Pfam" id="PF00046">
    <property type="entry name" value="Homeodomain"/>
    <property type="match status" value="1"/>
</dbReference>
<sequence>MQISKTEVDAALGLLKINSLRRRKSYYGMKVKKTLLQQSVLKAVYNITNFPSTETRNELALLLGISQRSVQVWFQNKRQICKKKDTSKNSSDRAFVNEYNKFVQKEINADGNEEEVFDVPSTKLVEIINSCGIQIKNKSDEDEKSI</sequence>
<dbReference type="Gene3D" id="1.10.10.60">
    <property type="entry name" value="Homeodomain-like"/>
    <property type="match status" value="1"/>
</dbReference>
<dbReference type="HOGENOM" id="CLU_128308_0_0_1"/>